<comment type="caution">
    <text evidence="2">The sequence shown here is derived from an EMBL/GenBank/DDBJ whole genome shotgun (WGS) entry which is preliminary data.</text>
</comment>
<accession>A0A8J5T4T8</accession>
<organism evidence="2 3">
    <name type="scientific">Zizania palustris</name>
    <name type="common">Northern wild rice</name>
    <dbReference type="NCBI Taxonomy" id="103762"/>
    <lineage>
        <taxon>Eukaryota</taxon>
        <taxon>Viridiplantae</taxon>
        <taxon>Streptophyta</taxon>
        <taxon>Embryophyta</taxon>
        <taxon>Tracheophyta</taxon>
        <taxon>Spermatophyta</taxon>
        <taxon>Magnoliopsida</taxon>
        <taxon>Liliopsida</taxon>
        <taxon>Poales</taxon>
        <taxon>Poaceae</taxon>
        <taxon>BOP clade</taxon>
        <taxon>Oryzoideae</taxon>
        <taxon>Oryzeae</taxon>
        <taxon>Zizaniinae</taxon>
        <taxon>Zizania</taxon>
    </lineage>
</organism>
<reference evidence="2" key="2">
    <citation type="submission" date="2021-02" db="EMBL/GenBank/DDBJ databases">
        <authorList>
            <person name="Kimball J.A."/>
            <person name="Haas M.W."/>
            <person name="Macchietto M."/>
            <person name="Kono T."/>
            <person name="Duquette J."/>
            <person name="Shao M."/>
        </authorList>
    </citation>
    <scope>NUCLEOTIDE SEQUENCE</scope>
    <source>
        <tissue evidence="2">Fresh leaf tissue</tissue>
    </source>
</reference>
<evidence type="ECO:0000313" key="3">
    <source>
        <dbReference type="Proteomes" id="UP000729402"/>
    </source>
</evidence>
<sequence>MSSRPARSDARLSPEGEAAMEAEVREYYDDAAPKRHSKPSRSEPSAVYTDALVPDDSHPELERFQQLEAHTEKLVYEGGKVGDEFVETDYYKDLSGVGEQHHTTGTGFIKMDKPAPFQLSEDPDATERHASCKGNPATNEWIPSADTVGAQIILEKLYMPGFLQI</sequence>
<feature type="compositionally biased region" description="Basic and acidic residues" evidence="1">
    <location>
        <begin position="22"/>
        <end position="33"/>
    </location>
</feature>
<dbReference type="PANTHER" id="PTHR34686">
    <property type="entry name" value="MATERNAL EFFECT EMBRYO ARREST PROTEIN"/>
    <property type="match status" value="1"/>
</dbReference>
<dbReference type="OrthoDB" id="1918800at2759"/>
<dbReference type="Proteomes" id="UP000729402">
    <property type="component" value="Unassembled WGS sequence"/>
</dbReference>
<evidence type="ECO:0008006" key="4">
    <source>
        <dbReference type="Google" id="ProtNLM"/>
    </source>
</evidence>
<reference evidence="2" key="1">
    <citation type="journal article" date="2021" name="bioRxiv">
        <title>Whole Genome Assembly and Annotation of Northern Wild Rice, Zizania palustris L., Supports a Whole Genome Duplication in the Zizania Genus.</title>
        <authorList>
            <person name="Haas M."/>
            <person name="Kono T."/>
            <person name="Macchietto M."/>
            <person name="Millas R."/>
            <person name="McGilp L."/>
            <person name="Shao M."/>
            <person name="Duquette J."/>
            <person name="Hirsch C.N."/>
            <person name="Kimball J."/>
        </authorList>
    </citation>
    <scope>NUCLEOTIDE SEQUENCE</scope>
    <source>
        <tissue evidence="2">Fresh leaf tissue</tissue>
    </source>
</reference>
<name>A0A8J5T4T8_ZIZPA</name>
<protein>
    <recommendedName>
        <fullName evidence="4">Maternal effect embryo arrest 59</fullName>
    </recommendedName>
</protein>
<gene>
    <name evidence="2" type="ORF">GUJ93_ZPchr0006g45222</name>
</gene>
<keyword evidence="3" id="KW-1185">Reference proteome</keyword>
<feature type="compositionally biased region" description="Basic and acidic residues" evidence="1">
    <location>
        <begin position="1"/>
        <end position="14"/>
    </location>
</feature>
<proteinExistence type="predicted"/>
<evidence type="ECO:0000313" key="2">
    <source>
        <dbReference type="EMBL" id="KAG8074380.1"/>
    </source>
</evidence>
<dbReference type="PANTHER" id="PTHR34686:SF6">
    <property type="entry name" value="EXPRESSED PROTEIN"/>
    <property type="match status" value="1"/>
</dbReference>
<evidence type="ECO:0000256" key="1">
    <source>
        <dbReference type="SAM" id="MobiDB-lite"/>
    </source>
</evidence>
<dbReference type="EMBL" id="JAAALK010000283">
    <property type="protein sequence ID" value="KAG8074380.1"/>
    <property type="molecule type" value="Genomic_DNA"/>
</dbReference>
<feature type="region of interest" description="Disordered" evidence="1">
    <location>
        <begin position="1"/>
        <end position="56"/>
    </location>
</feature>
<dbReference type="AlphaFoldDB" id="A0A8J5T4T8"/>